<dbReference type="Gene3D" id="3.40.50.2300">
    <property type="match status" value="1"/>
</dbReference>
<comment type="subcellular location">
    <subcellularLocation>
        <location evidence="1">Cell envelope</location>
    </subcellularLocation>
</comment>
<dbReference type="AlphaFoldDB" id="A0A645I543"/>
<organism evidence="5">
    <name type="scientific">bioreactor metagenome</name>
    <dbReference type="NCBI Taxonomy" id="1076179"/>
    <lineage>
        <taxon>unclassified sequences</taxon>
        <taxon>metagenomes</taxon>
        <taxon>ecological metagenomes</taxon>
    </lineage>
</organism>
<dbReference type="GO" id="GO:0030246">
    <property type="term" value="F:carbohydrate binding"/>
    <property type="evidence" value="ECO:0007669"/>
    <property type="project" value="UniProtKB-ARBA"/>
</dbReference>
<evidence type="ECO:0000256" key="3">
    <source>
        <dbReference type="ARBA" id="ARBA00022729"/>
    </source>
</evidence>
<evidence type="ECO:0000259" key="4">
    <source>
        <dbReference type="Pfam" id="PF13407"/>
    </source>
</evidence>
<dbReference type="PANTHER" id="PTHR46847:SF1">
    <property type="entry name" value="D-ALLOSE-BINDING PERIPLASMIC PROTEIN-RELATED"/>
    <property type="match status" value="1"/>
</dbReference>
<comment type="similarity">
    <text evidence="2">Belongs to the bacterial solute-binding protein 2 family.</text>
</comment>
<dbReference type="PANTHER" id="PTHR46847">
    <property type="entry name" value="D-ALLOSE-BINDING PERIPLASMIC PROTEIN-RELATED"/>
    <property type="match status" value="1"/>
</dbReference>
<dbReference type="EMBL" id="VSSQ01100436">
    <property type="protein sequence ID" value="MPN42593.1"/>
    <property type="molecule type" value="Genomic_DNA"/>
</dbReference>
<evidence type="ECO:0000313" key="5">
    <source>
        <dbReference type="EMBL" id="MPN42593.1"/>
    </source>
</evidence>
<dbReference type="SUPFAM" id="SSF53822">
    <property type="entry name" value="Periplasmic binding protein-like I"/>
    <property type="match status" value="1"/>
</dbReference>
<dbReference type="InterPro" id="IPR028082">
    <property type="entry name" value="Peripla_BP_I"/>
</dbReference>
<dbReference type="Pfam" id="PF13407">
    <property type="entry name" value="Peripla_BP_4"/>
    <property type="match status" value="1"/>
</dbReference>
<accession>A0A645I543</accession>
<reference evidence="5" key="1">
    <citation type="submission" date="2019-08" db="EMBL/GenBank/DDBJ databases">
        <authorList>
            <person name="Kucharzyk K."/>
            <person name="Murdoch R.W."/>
            <person name="Higgins S."/>
            <person name="Loffler F."/>
        </authorList>
    </citation>
    <scope>NUCLEOTIDE SEQUENCE</scope>
</reference>
<protein>
    <submittedName>
        <fullName evidence="5">D-threitol-binding protein</fullName>
    </submittedName>
</protein>
<evidence type="ECO:0000256" key="1">
    <source>
        <dbReference type="ARBA" id="ARBA00004196"/>
    </source>
</evidence>
<keyword evidence="3" id="KW-0732">Signal</keyword>
<sequence length="122" mass="13404">MDCEWLKDKAMATMEDWLQKHPNVCGVIAANDGMTLGAIEAFKGAGKDLSKCYFYGIDGMQDACASIKAGELTASVLQDAEGMMKKGLEMINDMLNGKKVSREPQYVESILITKDNVDQFID</sequence>
<comment type="caution">
    <text evidence="5">The sequence shown here is derived from an EMBL/GenBank/DDBJ whole genome shotgun (WGS) entry which is preliminary data.</text>
</comment>
<evidence type="ECO:0000256" key="2">
    <source>
        <dbReference type="ARBA" id="ARBA00007639"/>
    </source>
</evidence>
<feature type="domain" description="Periplasmic binding protein" evidence="4">
    <location>
        <begin position="3"/>
        <end position="99"/>
    </location>
</feature>
<proteinExistence type="inferred from homology"/>
<dbReference type="GO" id="GO:0030313">
    <property type="term" value="C:cell envelope"/>
    <property type="evidence" value="ECO:0007669"/>
    <property type="project" value="UniProtKB-SubCell"/>
</dbReference>
<name>A0A645I543_9ZZZZ</name>
<gene>
    <name evidence="5" type="primary">thpA_4</name>
    <name evidence="5" type="ORF">SDC9_190150</name>
</gene>
<dbReference type="InterPro" id="IPR025997">
    <property type="entry name" value="SBP_2_dom"/>
</dbReference>